<dbReference type="SUPFAM" id="SSF53474">
    <property type="entry name" value="alpha/beta-Hydrolases"/>
    <property type="match status" value="1"/>
</dbReference>
<gene>
    <name evidence="2" type="ORF">CYJ26_09050</name>
</gene>
<feature type="domain" description="Serine aminopeptidase S33" evidence="1">
    <location>
        <begin position="19"/>
        <end position="259"/>
    </location>
</feature>
<evidence type="ECO:0000313" key="2">
    <source>
        <dbReference type="EMBL" id="PKY98202.1"/>
    </source>
</evidence>
<dbReference type="InterPro" id="IPR050228">
    <property type="entry name" value="Carboxylesterase_BioH"/>
</dbReference>
<dbReference type="Pfam" id="PF12146">
    <property type="entry name" value="Hydrolase_4"/>
    <property type="match status" value="1"/>
</dbReference>
<dbReference type="Gene3D" id="3.40.50.1820">
    <property type="entry name" value="alpha/beta hydrolase"/>
    <property type="match status" value="1"/>
</dbReference>
<dbReference type="InterPro" id="IPR029058">
    <property type="entry name" value="AB_hydrolase_fold"/>
</dbReference>
<dbReference type="GeneID" id="81709080"/>
<dbReference type="PANTHER" id="PTHR43194">
    <property type="entry name" value="HYDROLASE ALPHA/BETA FOLD FAMILY"/>
    <property type="match status" value="1"/>
</dbReference>
<protein>
    <submittedName>
        <fullName evidence="2">Alpha/beta hydrolase</fullName>
    </submittedName>
</protein>
<dbReference type="InterPro" id="IPR022742">
    <property type="entry name" value="Hydrolase_4"/>
</dbReference>
<name>A0A2I1KRE3_9ACTO</name>
<evidence type="ECO:0000259" key="1">
    <source>
        <dbReference type="Pfam" id="PF12146"/>
    </source>
</evidence>
<organism evidence="2 3">
    <name type="scientific">Actinomyces urogenitalis</name>
    <dbReference type="NCBI Taxonomy" id="103621"/>
    <lineage>
        <taxon>Bacteria</taxon>
        <taxon>Bacillati</taxon>
        <taxon>Actinomycetota</taxon>
        <taxon>Actinomycetes</taxon>
        <taxon>Actinomycetales</taxon>
        <taxon>Actinomycetaceae</taxon>
        <taxon>Actinomyces</taxon>
    </lineage>
</organism>
<reference evidence="2 3" key="1">
    <citation type="submission" date="2017-12" db="EMBL/GenBank/DDBJ databases">
        <title>Phylogenetic diversity of female urinary microbiome.</title>
        <authorList>
            <person name="Thomas-White K."/>
            <person name="Wolfe A.J."/>
        </authorList>
    </citation>
    <scope>NUCLEOTIDE SEQUENCE [LARGE SCALE GENOMIC DNA]</scope>
    <source>
        <strain evidence="2 3">UMB0319</strain>
    </source>
</reference>
<comment type="caution">
    <text evidence="2">The sequence shown here is derived from an EMBL/GenBank/DDBJ whole genome shotgun (WGS) entry which is preliminary data.</text>
</comment>
<dbReference type="RefSeq" id="WP_006547798.1">
    <property type="nucleotide sequence ID" value="NZ_CP136961.1"/>
</dbReference>
<proteinExistence type="predicted"/>
<dbReference type="EMBL" id="PKHA01000010">
    <property type="protein sequence ID" value="PKY98202.1"/>
    <property type="molecule type" value="Genomic_DNA"/>
</dbReference>
<sequence length="281" mass="28834">METQQPVARIVVGPASAPALVLLHGITGSAVSQSEAISHWARAGYRVIALDARGHGLSPRWSPEQLARAGEVLVDDVVAALSEIEAERSARLAAALPAPAVPPVLIGHSMGGATAMVVAARHPELVAGAVLCDPARYGQRSPAELLARGAARRRALESELADLPAALSRSLASDSVPHAEAAAGVWASQHMDPALLGTGVVAPEVPWLEAMAELRVPTLLVTGDRPGAARVGAQGLAAVEALGHANVTTALVPGAGHDVRRSRPEGFYAAVDPWLAQVLPA</sequence>
<dbReference type="AlphaFoldDB" id="A0A2I1KRE3"/>
<dbReference type="Proteomes" id="UP000234778">
    <property type="component" value="Unassembled WGS sequence"/>
</dbReference>
<dbReference type="PANTHER" id="PTHR43194:SF2">
    <property type="entry name" value="PEROXISOMAL MEMBRANE PROTEIN LPX1"/>
    <property type="match status" value="1"/>
</dbReference>
<keyword evidence="2" id="KW-0378">Hydrolase</keyword>
<dbReference type="GO" id="GO:0016787">
    <property type="term" value="F:hydrolase activity"/>
    <property type="evidence" value="ECO:0007669"/>
    <property type="project" value="UniProtKB-KW"/>
</dbReference>
<accession>A0A2I1KRE3</accession>
<evidence type="ECO:0000313" key="3">
    <source>
        <dbReference type="Proteomes" id="UP000234778"/>
    </source>
</evidence>